<name>A0ABR0E5G6_ZASCE</name>
<accession>A0ABR0E5G6</accession>
<keyword evidence="2" id="KW-1185">Reference proteome</keyword>
<protein>
    <submittedName>
        <fullName evidence="1">Uncharacterized protein</fullName>
    </submittedName>
</protein>
<evidence type="ECO:0000313" key="2">
    <source>
        <dbReference type="Proteomes" id="UP001305779"/>
    </source>
</evidence>
<dbReference type="EMBL" id="JAXOVC010000010">
    <property type="protein sequence ID" value="KAK4496666.1"/>
    <property type="molecule type" value="Genomic_DNA"/>
</dbReference>
<proteinExistence type="predicted"/>
<comment type="caution">
    <text evidence="1">The sequence shown here is derived from an EMBL/GenBank/DDBJ whole genome shotgun (WGS) entry which is preliminary data.</text>
</comment>
<evidence type="ECO:0000313" key="1">
    <source>
        <dbReference type="EMBL" id="KAK4496666.1"/>
    </source>
</evidence>
<gene>
    <name evidence="1" type="ORF">PRZ48_012648</name>
</gene>
<reference evidence="1 2" key="1">
    <citation type="journal article" date="2023" name="G3 (Bethesda)">
        <title>A chromosome-level genome assembly of Zasmidium syzygii isolated from banana leaves.</title>
        <authorList>
            <person name="van Westerhoven A.C."/>
            <person name="Mehrabi R."/>
            <person name="Talebi R."/>
            <person name="Steentjes M.B.F."/>
            <person name="Corcolon B."/>
            <person name="Chong P.A."/>
            <person name="Kema G.H.J."/>
            <person name="Seidl M.F."/>
        </authorList>
    </citation>
    <scope>NUCLEOTIDE SEQUENCE [LARGE SCALE GENOMIC DNA]</scope>
    <source>
        <strain evidence="1 2">P124</strain>
    </source>
</reference>
<sequence length="396" mass="44723">MIVQPNPKKQHFRLWEIAFHDRLCWVHQEYKSVNDFWDIRCADWVFLSNFVGVLDEFMTKHHAHDEDASKVGQLYRTLVFRILGRSGSGYTTSPGLHSAAYAFANGCGRVRTESHYETQFGEELGGIIRFHFIAAVELFSVFAAQPVEGDFSLSRTDLNATEKTIATAAVRAWKQVSIKSSVKWKQWYDCKLVHWEPAHSPSEQQTVKMGDNLCFDLEALRAPAHLKELPTGVDLFPRVIQWTDGKNKTPSAECYVYLPARNITNPEGQARGCGVYVQCSVLDHFMNEECTLVTDRGSSFLTILVNQQKFQYGEANDRGLHRFLVYHAKSSGPTMECFYQIYMPDYKSVVGKMKGKPLRNFVNPDLVPVKKSGGIFGWLSGGNKGSVHPVAAPTRA</sequence>
<dbReference type="Proteomes" id="UP001305779">
    <property type="component" value="Unassembled WGS sequence"/>
</dbReference>
<organism evidence="1 2">
    <name type="scientific">Zasmidium cellare</name>
    <name type="common">Wine cellar mold</name>
    <name type="synonym">Racodium cellare</name>
    <dbReference type="NCBI Taxonomy" id="395010"/>
    <lineage>
        <taxon>Eukaryota</taxon>
        <taxon>Fungi</taxon>
        <taxon>Dikarya</taxon>
        <taxon>Ascomycota</taxon>
        <taxon>Pezizomycotina</taxon>
        <taxon>Dothideomycetes</taxon>
        <taxon>Dothideomycetidae</taxon>
        <taxon>Mycosphaerellales</taxon>
        <taxon>Mycosphaerellaceae</taxon>
        <taxon>Zasmidium</taxon>
    </lineage>
</organism>